<feature type="transmembrane region" description="Helical" evidence="4">
    <location>
        <begin position="119"/>
        <end position="146"/>
    </location>
</feature>
<dbReference type="AlphaFoldDB" id="A0A172YAB8"/>
<dbReference type="SMART" id="SM00014">
    <property type="entry name" value="acidPPc"/>
    <property type="match status" value="1"/>
</dbReference>
<evidence type="ECO:0000259" key="5">
    <source>
        <dbReference type="SMART" id="SM00014"/>
    </source>
</evidence>
<organism evidence="6 7">
    <name type="scientific">Halotalea alkalilenta</name>
    <dbReference type="NCBI Taxonomy" id="376489"/>
    <lineage>
        <taxon>Bacteria</taxon>
        <taxon>Pseudomonadati</taxon>
        <taxon>Pseudomonadota</taxon>
        <taxon>Gammaproteobacteria</taxon>
        <taxon>Oceanospirillales</taxon>
        <taxon>Halomonadaceae</taxon>
        <taxon>Halotalea</taxon>
    </lineage>
</organism>
<name>A0A172YAB8_9GAMM</name>
<accession>A0A172YAB8</accession>
<evidence type="ECO:0000313" key="6">
    <source>
        <dbReference type="EMBL" id="ANF56178.1"/>
    </source>
</evidence>
<dbReference type="EMBL" id="CP015243">
    <property type="protein sequence ID" value="ANF56178.1"/>
    <property type="molecule type" value="Genomic_DNA"/>
</dbReference>
<feature type="domain" description="Phosphatidic acid phosphatase type 2/haloperoxidase" evidence="5">
    <location>
        <begin position="61"/>
        <end position="177"/>
    </location>
</feature>
<dbReference type="Gene3D" id="1.20.144.10">
    <property type="entry name" value="Phosphatidic acid phosphatase type 2/haloperoxidase"/>
    <property type="match status" value="1"/>
</dbReference>
<evidence type="ECO:0000256" key="2">
    <source>
        <dbReference type="ARBA" id="ARBA00032707"/>
    </source>
</evidence>
<evidence type="ECO:0000256" key="3">
    <source>
        <dbReference type="ARBA" id="ARBA00047594"/>
    </source>
</evidence>
<evidence type="ECO:0000256" key="1">
    <source>
        <dbReference type="ARBA" id="ARBA00012374"/>
    </source>
</evidence>
<feature type="transmembrane region" description="Helical" evidence="4">
    <location>
        <begin position="33"/>
        <end position="49"/>
    </location>
</feature>
<dbReference type="GO" id="GO:0050380">
    <property type="term" value="F:undecaprenyl-diphosphatase activity"/>
    <property type="evidence" value="ECO:0007669"/>
    <property type="project" value="UniProtKB-EC"/>
</dbReference>
<dbReference type="PANTHER" id="PTHR14969">
    <property type="entry name" value="SPHINGOSINE-1-PHOSPHATE PHOSPHOHYDROLASE"/>
    <property type="match status" value="1"/>
</dbReference>
<feature type="transmembrane region" description="Helical" evidence="4">
    <location>
        <begin position="61"/>
        <end position="82"/>
    </location>
</feature>
<keyword evidence="4" id="KW-0472">Membrane</keyword>
<evidence type="ECO:0000256" key="4">
    <source>
        <dbReference type="SAM" id="Phobius"/>
    </source>
</evidence>
<dbReference type="EC" id="3.6.1.27" evidence="1"/>
<dbReference type="KEGG" id="haa:A5892_00785"/>
<reference evidence="6 7" key="1">
    <citation type="submission" date="2016-04" db="EMBL/GenBank/DDBJ databases">
        <title>Complete Genome Sequence of Halotalea alkalilenta IHB B 13600.</title>
        <authorList>
            <person name="Swarnkar M.K."/>
            <person name="Sharma A."/>
            <person name="Kaushal K."/>
            <person name="Soni R."/>
            <person name="Rana S."/>
            <person name="Singh A.K."/>
            <person name="Gulati A."/>
        </authorList>
    </citation>
    <scope>NUCLEOTIDE SEQUENCE [LARGE SCALE GENOMIC DNA]</scope>
    <source>
        <strain evidence="6 7">IHB B 13600</strain>
    </source>
</reference>
<gene>
    <name evidence="6" type="ORF">A5892_00785</name>
</gene>
<keyword evidence="4" id="KW-0812">Transmembrane</keyword>
<dbReference type="Pfam" id="PF01569">
    <property type="entry name" value="PAP2"/>
    <property type="match status" value="1"/>
</dbReference>
<keyword evidence="4" id="KW-1133">Transmembrane helix</keyword>
<dbReference type="SUPFAM" id="SSF48317">
    <property type="entry name" value="Acid phosphatase/Vanadium-dependent haloperoxidase"/>
    <property type="match status" value="1"/>
</dbReference>
<proteinExistence type="predicted"/>
<dbReference type="InterPro" id="IPR036938">
    <property type="entry name" value="PAP2/HPO_sf"/>
</dbReference>
<dbReference type="STRING" id="376489.A5892_00785"/>
<feature type="transmembrane region" description="Helical" evidence="4">
    <location>
        <begin position="158"/>
        <end position="180"/>
    </location>
</feature>
<sequence>MQALDSSVLKLTSIVASRWEIIDLIIVGTTKSNSIKMLPIVCLLWYVWFSKSDVEKARRIVLNAGLGAVLATVVARLIQSVFSNRPRPMHAENPDYVAPYGVDLQALENWSSFPSDHAALAFALASAVFLFSRSLGIFCLSWAAIVSTLPRIYAGYHYASDVLAGAFIGVIATLLVNTWGRPLVCWLHRIVQRLEERQAPLFYTVAFVASYQVTTMMDEPRKILRTLYEAMWSLS</sequence>
<evidence type="ECO:0000313" key="7">
    <source>
        <dbReference type="Proteomes" id="UP000077875"/>
    </source>
</evidence>
<keyword evidence="7" id="KW-1185">Reference proteome</keyword>
<dbReference type="PANTHER" id="PTHR14969:SF13">
    <property type="entry name" value="AT30094P"/>
    <property type="match status" value="1"/>
</dbReference>
<dbReference type="InterPro" id="IPR000326">
    <property type="entry name" value="PAP2/HPO"/>
</dbReference>
<protein>
    <recommendedName>
        <fullName evidence="1">undecaprenyl-diphosphate phosphatase</fullName>
        <ecNumber evidence="1">3.6.1.27</ecNumber>
    </recommendedName>
    <alternativeName>
        <fullName evidence="2">Undecaprenyl pyrophosphate phosphatase</fullName>
    </alternativeName>
</protein>
<dbReference type="Proteomes" id="UP000077875">
    <property type="component" value="Chromosome"/>
</dbReference>
<comment type="catalytic activity">
    <reaction evidence="3">
        <text>di-trans,octa-cis-undecaprenyl diphosphate + H2O = di-trans,octa-cis-undecaprenyl phosphate + phosphate + H(+)</text>
        <dbReference type="Rhea" id="RHEA:28094"/>
        <dbReference type="ChEBI" id="CHEBI:15377"/>
        <dbReference type="ChEBI" id="CHEBI:15378"/>
        <dbReference type="ChEBI" id="CHEBI:43474"/>
        <dbReference type="ChEBI" id="CHEBI:58405"/>
        <dbReference type="ChEBI" id="CHEBI:60392"/>
        <dbReference type="EC" id="3.6.1.27"/>
    </reaction>
</comment>